<dbReference type="EMBL" id="JARQZJ010000061">
    <property type="protein sequence ID" value="KAK9879056.1"/>
    <property type="molecule type" value="Genomic_DNA"/>
</dbReference>
<name>A0AAW1U5Y5_9CUCU</name>
<dbReference type="Proteomes" id="UP001431783">
    <property type="component" value="Unassembled WGS sequence"/>
</dbReference>
<evidence type="ECO:0000313" key="1">
    <source>
        <dbReference type="EMBL" id="KAK9879056.1"/>
    </source>
</evidence>
<accession>A0AAW1U5Y5</accession>
<proteinExistence type="predicted"/>
<organism evidence="1 2">
    <name type="scientific">Henosepilachna vigintioctopunctata</name>
    <dbReference type="NCBI Taxonomy" id="420089"/>
    <lineage>
        <taxon>Eukaryota</taxon>
        <taxon>Metazoa</taxon>
        <taxon>Ecdysozoa</taxon>
        <taxon>Arthropoda</taxon>
        <taxon>Hexapoda</taxon>
        <taxon>Insecta</taxon>
        <taxon>Pterygota</taxon>
        <taxon>Neoptera</taxon>
        <taxon>Endopterygota</taxon>
        <taxon>Coleoptera</taxon>
        <taxon>Polyphaga</taxon>
        <taxon>Cucujiformia</taxon>
        <taxon>Coccinelloidea</taxon>
        <taxon>Coccinellidae</taxon>
        <taxon>Epilachninae</taxon>
        <taxon>Epilachnini</taxon>
        <taxon>Henosepilachna</taxon>
    </lineage>
</organism>
<evidence type="ECO:0000313" key="2">
    <source>
        <dbReference type="Proteomes" id="UP001431783"/>
    </source>
</evidence>
<reference evidence="1 2" key="1">
    <citation type="submission" date="2023-03" db="EMBL/GenBank/DDBJ databases">
        <title>Genome insight into feeding habits of ladybird beetles.</title>
        <authorList>
            <person name="Li H.-S."/>
            <person name="Huang Y.-H."/>
            <person name="Pang H."/>
        </authorList>
    </citation>
    <scope>NUCLEOTIDE SEQUENCE [LARGE SCALE GENOMIC DNA]</scope>
    <source>
        <strain evidence="1">SYSU_2023b</strain>
        <tissue evidence="1">Whole body</tissue>
    </source>
</reference>
<gene>
    <name evidence="1" type="ORF">WA026_003871</name>
</gene>
<keyword evidence="2" id="KW-1185">Reference proteome</keyword>
<dbReference type="AlphaFoldDB" id="A0AAW1U5Y5"/>
<comment type="caution">
    <text evidence="1">The sequence shown here is derived from an EMBL/GenBank/DDBJ whole genome shotgun (WGS) entry which is preliminary data.</text>
</comment>
<protein>
    <submittedName>
        <fullName evidence="1">Uncharacterized protein</fullName>
    </submittedName>
</protein>
<sequence>MAEHSTSSRQVGQKQWREKFLAEISDSEMKKSPYFNVLLSDKYSKLIERVEDAEKSEKRIPSQQRRLKRFSVLIIGEVKKIIAQMEGNIKYYLQGDELYDVIDVAHVAVRHGGRDKMLAET</sequence>